<dbReference type="InterPro" id="IPR011992">
    <property type="entry name" value="EF-hand-dom_pair"/>
</dbReference>
<evidence type="ECO:0000313" key="2">
    <source>
        <dbReference type="WBParaSite" id="MCU_007060-RB"/>
    </source>
</evidence>
<dbReference type="AlphaFoldDB" id="A0A5K3FBQ1"/>
<protein>
    <submittedName>
        <fullName evidence="2">EF-hand domain-containing protein</fullName>
    </submittedName>
</protein>
<dbReference type="InterPro" id="IPR002048">
    <property type="entry name" value="EF_hand_dom"/>
</dbReference>
<reference evidence="2" key="1">
    <citation type="submission" date="2019-11" db="UniProtKB">
        <authorList>
            <consortium name="WormBaseParasite"/>
        </authorList>
    </citation>
    <scope>IDENTIFICATION</scope>
</reference>
<dbReference type="GO" id="GO:0005509">
    <property type="term" value="F:calcium ion binding"/>
    <property type="evidence" value="ECO:0007669"/>
    <property type="project" value="InterPro"/>
</dbReference>
<name>A0A5K3FBQ1_MESCO</name>
<feature type="domain" description="EF-hand" evidence="1">
    <location>
        <begin position="404"/>
        <end position="439"/>
    </location>
</feature>
<dbReference type="PANTHER" id="PTHR20875">
    <property type="entry name" value="EF-HAND CALCIUM-BINDING DOMAIN-CONTAINING PROTEIN 6-RELATED"/>
    <property type="match status" value="1"/>
</dbReference>
<dbReference type="PROSITE" id="PS50222">
    <property type="entry name" value="EF_HAND_2"/>
    <property type="match status" value="1"/>
</dbReference>
<evidence type="ECO:0000259" key="1">
    <source>
        <dbReference type="PROSITE" id="PS50222"/>
    </source>
</evidence>
<dbReference type="SMART" id="SM00054">
    <property type="entry name" value="EFh"/>
    <property type="match status" value="3"/>
</dbReference>
<dbReference type="InterPro" id="IPR052603">
    <property type="entry name" value="EFCB6"/>
</dbReference>
<accession>A0A5K3FBQ1</accession>
<dbReference type="Gene3D" id="1.10.238.10">
    <property type="entry name" value="EF-hand"/>
    <property type="match status" value="4"/>
</dbReference>
<dbReference type="PANTHER" id="PTHR20875:SF0">
    <property type="entry name" value="GH12158P"/>
    <property type="match status" value="1"/>
</dbReference>
<sequence>MPTERKLKMRGRVCKLPHELSTNRVFQPNVYTPAEGLTNGIFEVRPLTKCSDADTIRTLREKNNIKVGFQSFRPLENEKYHYTLPSNKDDLGKWILKPFELKPFKRPSLDEIDTVLRCKLQRRRYYIKRLFQDADCLKRGFVTKAELLRIFHVICPEMQMDQFHRICERYCLNETPILSFSDFEAMFGLPPIGKTEGPDINNGPGFDHKLSVAFALETIIRGAKVKGFNLKEILPTSCFEQNGRILKPQMREMLARMRIQLTDENFRRLWEQKFDLEGIGSIPTKQLIDQLGLTPDGTPKSEDVKVSDYRFPDQHRAKYKSFNGSAPLSKPNPCPPMVMDPIPVKATSETPAPKQEAKEEPTNQLPVLESLPHGIRYKDQLLRVLQNRPRSRNIILQLKYIFEARYKALTQVFELLDKDRKGSVPEDQLLVVLRECGLSVEPEELRRFALRLSLFADASVGACENPKTKGIGMNYIKLLRQLKCAPPSKNLNNINRVNRGPDNDPCSWSNRAKSNRYLEDEIFNAVYKEYLYFVERLEKVSKGQCVPLRDFREIVESTVGFTMNECQWEEVNRQLRIRPRNTVDMHHFLAHFSKMCKESPWEVLETPQIRQLDEEQQARLEYAGEPRDINLVLFALEKLISEKFCKIDKIYKHFDHCSSSAVDKNDFGMVLKKIGFGLCPVELDAIWSLLDEREPSTNGLHNYRKVIRFLLETGGIRFYQSMARRNKRLHDPNLVKMKDFWRCQRKYKKEHTKEVLALGKAAKEIKYVRKQKEKPSAERVEQLCQKIRPVVVANWTDLRNGFLWQDPNGWGSMLRKDFRKVCAAFNFPLSQEELCELAHGLDKKNDGYVQYVDFLGRFAKGYVPPKIGYKFDIVHHKLKNKKDGKEIGIREVMDKLRQICLSEYNTLLAGFRAIAGSRHADCIKAKDLGAFLKKHGIDLAEDCLYHLCTAYDKHRRGYITYTDFLQQTMDVTKPPN</sequence>
<dbReference type="WBParaSite" id="MCU_007060-RB">
    <property type="protein sequence ID" value="MCU_007060-RB"/>
    <property type="gene ID" value="MCU_007060"/>
</dbReference>
<dbReference type="SUPFAM" id="SSF47473">
    <property type="entry name" value="EF-hand"/>
    <property type="match status" value="4"/>
</dbReference>
<organism evidence="2">
    <name type="scientific">Mesocestoides corti</name>
    <name type="common">Flatworm</name>
    <dbReference type="NCBI Taxonomy" id="53468"/>
    <lineage>
        <taxon>Eukaryota</taxon>
        <taxon>Metazoa</taxon>
        <taxon>Spiralia</taxon>
        <taxon>Lophotrochozoa</taxon>
        <taxon>Platyhelminthes</taxon>
        <taxon>Cestoda</taxon>
        <taxon>Eucestoda</taxon>
        <taxon>Cyclophyllidea</taxon>
        <taxon>Mesocestoididae</taxon>
        <taxon>Mesocestoides</taxon>
    </lineage>
</organism>
<proteinExistence type="predicted"/>